<proteinExistence type="predicted"/>
<dbReference type="PRINTS" id="PR00038">
    <property type="entry name" value="HTHLUXR"/>
</dbReference>
<protein>
    <submittedName>
        <fullName evidence="4">LuxR family transcriptional regulator</fullName>
    </submittedName>
</protein>
<dbReference type="PROSITE" id="PS50043">
    <property type="entry name" value="HTH_LUXR_2"/>
    <property type="match status" value="1"/>
</dbReference>
<dbReference type="InterPro" id="IPR027417">
    <property type="entry name" value="P-loop_NTPase"/>
</dbReference>
<dbReference type="SUPFAM" id="SSF46894">
    <property type="entry name" value="C-terminal effector domain of the bipartite response regulators"/>
    <property type="match status" value="1"/>
</dbReference>
<dbReference type="SMART" id="SM00421">
    <property type="entry name" value="HTH_LUXR"/>
    <property type="match status" value="1"/>
</dbReference>
<dbReference type="InterPro" id="IPR041664">
    <property type="entry name" value="AAA_16"/>
</dbReference>
<evidence type="ECO:0000259" key="3">
    <source>
        <dbReference type="PROSITE" id="PS50043"/>
    </source>
</evidence>
<dbReference type="InterPro" id="IPR011990">
    <property type="entry name" value="TPR-like_helical_dom_sf"/>
</dbReference>
<evidence type="ECO:0000313" key="5">
    <source>
        <dbReference type="Proteomes" id="UP001499843"/>
    </source>
</evidence>
<sequence>MLIEGAPGSGKSRLLAELAKLAEADGLRVRTGAGVPDAHNVPFGPLLDTMLSGPDPLMDRSRLEELSEAADQRFWLLQEVQHQLEQAALDRPIVIVMDDVQWCDPATVTALNTLPSRLSGQAILWVLAMREHAQTGTARIPATTRIVLRPLSGAAVEALAGDILNAAVDPALLELAHKADGRPLLLVELLNGMREEGAIRVESGVAHLTNGRIPVRFRSSIRRRLEQLSPLARDTVRFAAVLGRDVDLDVLAELIRRSPADLVFPLQEALDADLLVETEGRLAFRHDLLREAIQTGVPAAFRHLLRRQSADVRLRRGAAVMEVASDLADTAVPGDHEAVSLLRRAAADFAPTSPTTAVELSRRAMELAPADSADAGALVAETITLLWQAGRDVEARAMADNKLAGLLEPQAEAHVRLSLARLSSQYSFTEAVHQCRIALGLPGLTPSLRAQLLAVQSLNMLMSGDVEATAQVVGQALDAAGDAGDRVAAAVAASVDSAVAFYRGGWQRGFDRQRQAARLAADAGIAHSLWVPEACWTGFMHNAAGDSEAALREAENGLREAHAYGQAAALCFWSLYRARILLDAGRLADARAEAEGVLAMLADLGAGNFADATARYALARVALHQGDRQAITRASADGERMMRDEAQVIRRTGAWMLALAADAAGDTDRAMELTREADESLDTPDSSMTTPLDPADDVVLVRMALRAGRRDRAEHAVRVAEQRAGRNPGFPFLTAVAAHARGLLEGDKELLERAAHLFAGFPRLIVRASALEDAGQVGHLERALELYERAGASRDAARVRRRLRDAGVRRRGRATGAARGWDSLTASELQVVRLVAQGATNRQAAEQLFLSPHTVNTHLRHAYAKLDVNSRVELTRLVLTHDG</sequence>
<name>A0ABP5PVS6_9ACTN</name>
<comment type="caution">
    <text evidence="4">The sequence shown here is derived from an EMBL/GenBank/DDBJ whole genome shotgun (WGS) entry which is preliminary data.</text>
</comment>
<gene>
    <name evidence="4" type="ORF">GCM10009850_113040</name>
</gene>
<dbReference type="InterPro" id="IPR036388">
    <property type="entry name" value="WH-like_DNA-bd_sf"/>
</dbReference>
<dbReference type="Gene3D" id="1.10.10.10">
    <property type="entry name" value="Winged helix-like DNA-binding domain superfamily/Winged helix DNA-binding domain"/>
    <property type="match status" value="1"/>
</dbReference>
<organism evidence="4 5">
    <name type="scientific">Nonomuraea monospora</name>
    <dbReference type="NCBI Taxonomy" id="568818"/>
    <lineage>
        <taxon>Bacteria</taxon>
        <taxon>Bacillati</taxon>
        <taxon>Actinomycetota</taxon>
        <taxon>Actinomycetes</taxon>
        <taxon>Streptosporangiales</taxon>
        <taxon>Streptosporangiaceae</taxon>
        <taxon>Nonomuraea</taxon>
    </lineage>
</organism>
<keyword evidence="5" id="KW-1185">Reference proteome</keyword>
<keyword evidence="1" id="KW-0547">Nucleotide-binding</keyword>
<keyword evidence="2" id="KW-0067">ATP-binding</keyword>
<dbReference type="Pfam" id="PF13191">
    <property type="entry name" value="AAA_16"/>
    <property type="match status" value="1"/>
</dbReference>
<evidence type="ECO:0000313" key="4">
    <source>
        <dbReference type="EMBL" id="GAA2215836.1"/>
    </source>
</evidence>
<dbReference type="PANTHER" id="PTHR16305:SF35">
    <property type="entry name" value="TRANSCRIPTIONAL ACTIVATOR DOMAIN"/>
    <property type="match status" value="1"/>
</dbReference>
<feature type="domain" description="HTH luxR-type" evidence="3">
    <location>
        <begin position="817"/>
        <end position="882"/>
    </location>
</feature>
<dbReference type="Pfam" id="PF00196">
    <property type="entry name" value="GerE"/>
    <property type="match status" value="1"/>
</dbReference>
<dbReference type="Gene3D" id="1.25.40.10">
    <property type="entry name" value="Tetratricopeptide repeat domain"/>
    <property type="match status" value="1"/>
</dbReference>
<dbReference type="PANTHER" id="PTHR16305">
    <property type="entry name" value="TESTICULAR SOLUBLE ADENYLYL CYCLASE"/>
    <property type="match status" value="1"/>
</dbReference>
<dbReference type="InterPro" id="IPR000792">
    <property type="entry name" value="Tscrpt_reg_LuxR_C"/>
</dbReference>
<dbReference type="SUPFAM" id="SSF52540">
    <property type="entry name" value="P-loop containing nucleoside triphosphate hydrolases"/>
    <property type="match status" value="1"/>
</dbReference>
<dbReference type="CDD" id="cd06170">
    <property type="entry name" value="LuxR_C_like"/>
    <property type="match status" value="1"/>
</dbReference>
<dbReference type="InterPro" id="IPR016032">
    <property type="entry name" value="Sig_transdc_resp-reg_C-effctor"/>
</dbReference>
<dbReference type="Proteomes" id="UP001499843">
    <property type="component" value="Unassembled WGS sequence"/>
</dbReference>
<evidence type="ECO:0000256" key="1">
    <source>
        <dbReference type="ARBA" id="ARBA00022741"/>
    </source>
</evidence>
<accession>A0ABP5PVS6</accession>
<reference evidence="5" key="1">
    <citation type="journal article" date="2019" name="Int. J. Syst. Evol. Microbiol.">
        <title>The Global Catalogue of Microorganisms (GCM) 10K type strain sequencing project: providing services to taxonomists for standard genome sequencing and annotation.</title>
        <authorList>
            <consortium name="The Broad Institute Genomics Platform"/>
            <consortium name="The Broad Institute Genome Sequencing Center for Infectious Disease"/>
            <person name="Wu L."/>
            <person name="Ma J."/>
        </authorList>
    </citation>
    <scope>NUCLEOTIDE SEQUENCE [LARGE SCALE GENOMIC DNA]</scope>
    <source>
        <strain evidence="5">JCM 16114</strain>
    </source>
</reference>
<dbReference type="EMBL" id="BAAAQX010000055">
    <property type="protein sequence ID" value="GAA2215836.1"/>
    <property type="molecule type" value="Genomic_DNA"/>
</dbReference>
<evidence type="ECO:0000256" key="2">
    <source>
        <dbReference type="ARBA" id="ARBA00022840"/>
    </source>
</evidence>